<accession>A0A3N0V7G3</accession>
<dbReference type="Proteomes" id="UP000275137">
    <property type="component" value="Unassembled WGS sequence"/>
</dbReference>
<comment type="caution">
    <text evidence="1">The sequence shown here is derived from an EMBL/GenBank/DDBJ whole genome shotgun (WGS) entry which is preliminary data.</text>
</comment>
<dbReference type="Pfam" id="PF04339">
    <property type="entry name" value="FemAB_like"/>
    <property type="match status" value="1"/>
</dbReference>
<protein>
    <submittedName>
        <fullName evidence="1">N-acetyltransferase</fullName>
    </submittedName>
</protein>
<proteinExistence type="predicted"/>
<evidence type="ECO:0000313" key="2">
    <source>
        <dbReference type="Proteomes" id="UP000275137"/>
    </source>
</evidence>
<keyword evidence="2" id="KW-1185">Reference proteome</keyword>
<dbReference type="AlphaFoldDB" id="A0A3N0V7G3"/>
<organism evidence="1 2">
    <name type="scientific">Pseudomethylobacillus aquaticus</name>
    <dbReference type="NCBI Taxonomy" id="2676064"/>
    <lineage>
        <taxon>Bacteria</taxon>
        <taxon>Pseudomonadati</taxon>
        <taxon>Pseudomonadota</taxon>
        <taxon>Betaproteobacteria</taxon>
        <taxon>Nitrosomonadales</taxon>
        <taxon>Methylophilaceae</taxon>
        <taxon>Pseudomethylobacillus</taxon>
    </lineage>
</organism>
<dbReference type="InterPro" id="IPR016181">
    <property type="entry name" value="Acyl_CoA_acyltransferase"/>
</dbReference>
<dbReference type="GO" id="GO:0016740">
    <property type="term" value="F:transferase activity"/>
    <property type="evidence" value="ECO:0007669"/>
    <property type="project" value="UniProtKB-KW"/>
</dbReference>
<keyword evidence="1" id="KW-0808">Transferase</keyword>
<dbReference type="Gene3D" id="3.40.630.30">
    <property type="match status" value="1"/>
</dbReference>
<reference evidence="1 2" key="1">
    <citation type="submission" date="2018-10" db="EMBL/GenBank/DDBJ databases">
        <authorList>
            <person name="Chen W.-M."/>
        </authorList>
    </citation>
    <scope>NUCLEOTIDE SEQUENCE [LARGE SCALE GENOMIC DNA]</scope>
    <source>
        <strain evidence="1 2">H-5</strain>
    </source>
</reference>
<name>A0A3N0V7G3_9PROT</name>
<sequence>MDVDQLLVAGAISEIAAEEWDALHPGLPLLSHAWLNALEASGCVSSETGWQPFHLVLRSGQRLRAAMPLYLKSHSYGEYVFDWAWADAYARYGSSYYPKLLSAIPFTPVSGPRLLAEPDDIAAQALLLDGLKQLLQQYQLSSAHILFPEGQTQHLLQAAGWLRRDGVQFRWENSGYASFEAFLTTLSADKRKKIRQERSKLIKAGISVRRMTGDQISAADWDFFYQCYCNTYQQHRSTPYLNADFFKRIAEHMPQHLLMIMAEQEGEPVAAALNVYGSEALYGRYWGATRMVPGLHFELCYYQGQEFCIEQGVRYFEGGAQGEHKLARGFKARPTCSYHHIARDEFAAAIQRYLQLEAAHISEYVDELDERAPFRRS</sequence>
<dbReference type="EMBL" id="RJVP01000001">
    <property type="protein sequence ID" value="ROH88534.1"/>
    <property type="molecule type" value="Genomic_DNA"/>
</dbReference>
<gene>
    <name evidence="1" type="ORF">ED236_03555</name>
</gene>
<dbReference type="RefSeq" id="WP_123236525.1">
    <property type="nucleotide sequence ID" value="NZ_RJVP01000001.1"/>
</dbReference>
<dbReference type="PANTHER" id="PTHR47017">
    <property type="entry name" value="ACYL-COA"/>
    <property type="match status" value="1"/>
</dbReference>
<dbReference type="SUPFAM" id="SSF55729">
    <property type="entry name" value="Acyl-CoA N-acyltransferases (Nat)"/>
    <property type="match status" value="1"/>
</dbReference>
<dbReference type="PANTHER" id="PTHR47017:SF1">
    <property type="entry name" value="ACYL-COA"/>
    <property type="match status" value="1"/>
</dbReference>
<evidence type="ECO:0000313" key="1">
    <source>
        <dbReference type="EMBL" id="ROH88534.1"/>
    </source>
</evidence>
<dbReference type="InterPro" id="IPR007434">
    <property type="entry name" value="FemAB-like"/>
</dbReference>